<dbReference type="Proteomes" id="UP000738431">
    <property type="component" value="Chromosome"/>
</dbReference>
<dbReference type="SUPFAM" id="SSF53335">
    <property type="entry name" value="S-adenosyl-L-methionine-dependent methyltransferases"/>
    <property type="match status" value="1"/>
</dbReference>
<keyword evidence="2" id="KW-0489">Methyltransferase</keyword>
<keyword evidence="2" id="KW-0808">Transferase</keyword>
<dbReference type="EMBL" id="CP139781">
    <property type="protein sequence ID" value="WRQ89318.1"/>
    <property type="molecule type" value="Genomic_DNA"/>
</dbReference>
<evidence type="ECO:0000313" key="3">
    <source>
        <dbReference type="Proteomes" id="UP000738431"/>
    </source>
</evidence>
<dbReference type="GO" id="GO:0032259">
    <property type="term" value="P:methylation"/>
    <property type="evidence" value="ECO:0007669"/>
    <property type="project" value="UniProtKB-KW"/>
</dbReference>
<gene>
    <name evidence="2" type="ORF">K1X11_007850</name>
</gene>
<dbReference type="RefSeq" id="WP_221029991.1">
    <property type="nucleotide sequence ID" value="NZ_CP139781.1"/>
</dbReference>
<sequence length="230" mass="26219">MSDTATLPPPVRIGREINLLDRLPQTKRNLKARAEEKTAEDRAIAKRFDFDFFDGERRHGYGGYRYDGRWLPVAERLVEFYNLPADARILDVGAAKGFLMHDFKQVLPHCTVRGIDVSTYAKLNAHGGMGEFIDIGSGEQLPYADDSFDFVVSINSIHNLAPAACGRALAEIERVSRGASYITVDAWHTEEEHQRLLSWILTAESYFHVDDWKKLFEQVGYTGDFFWFIP</sequence>
<dbReference type="EC" id="2.1.1.-" evidence="2"/>
<accession>A0ABZ1CDJ3</accession>
<organism evidence="2 3">
    <name type="scientific">Actomonas aquatica</name>
    <dbReference type="NCBI Taxonomy" id="2866162"/>
    <lineage>
        <taxon>Bacteria</taxon>
        <taxon>Pseudomonadati</taxon>
        <taxon>Verrucomicrobiota</taxon>
        <taxon>Opitutia</taxon>
        <taxon>Opitutales</taxon>
        <taxon>Opitutaceae</taxon>
        <taxon>Actomonas</taxon>
    </lineage>
</organism>
<evidence type="ECO:0000259" key="1">
    <source>
        <dbReference type="Pfam" id="PF08241"/>
    </source>
</evidence>
<dbReference type="GO" id="GO:0008168">
    <property type="term" value="F:methyltransferase activity"/>
    <property type="evidence" value="ECO:0007669"/>
    <property type="project" value="UniProtKB-KW"/>
</dbReference>
<proteinExistence type="predicted"/>
<protein>
    <submittedName>
        <fullName evidence="2">Class I SAM-dependent methyltransferase</fullName>
        <ecNumber evidence="2">2.1.1.-</ecNumber>
    </submittedName>
</protein>
<dbReference type="Gene3D" id="3.40.50.150">
    <property type="entry name" value="Vaccinia Virus protein VP39"/>
    <property type="match status" value="1"/>
</dbReference>
<keyword evidence="3" id="KW-1185">Reference proteome</keyword>
<dbReference type="Pfam" id="PF08241">
    <property type="entry name" value="Methyltransf_11"/>
    <property type="match status" value="1"/>
</dbReference>
<dbReference type="InterPro" id="IPR029063">
    <property type="entry name" value="SAM-dependent_MTases_sf"/>
</dbReference>
<feature type="domain" description="Methyltransferase type 11" evidence="1">
    <location>
        <begin position="90"/>
        <end position="177"/>
    </location>
</feature>
<dbReference type="CDD" id="cd02440">
    <property type="entry name" value="AdoMet_MTases"/>
    <property type="match status" value="1"/>
</dbReference>
<name>A0ABZ1CDJ3_9BACT</name>
<reference evidence="2 3" key="1">
    <citation type="submission" date="2023-12" db="EMBL/GenBank/DDBJ databases">
        <title>Description of an unclassified Opitutus bacterium of Verrucomicrobiota.</title>
        <authorList>
            <person name="Zhang D.-F."/>
        </authorList>
    </citation>
    <scope>NUCLEOTIDE SEQUENCE [LARGE SCALE GENOMIC DNA]</scope>
    <source>
        <strain evidence="2 3">WL0086</strain>
    </source>
</reference>
<evidence type="ECO:0000313" key="2">
    <source>
        <dbReference type="EMBL" id="WRQ89318.1"/>
    </source>
</evidence>
<dbReference type="InterPro" id="IPR013216">
    <property type="entry name" value="Methyltransf_11"/>
</dbReference>